<dbReference type="EMBL" id="KN834781">
    <property type="protein sequence ID" value="KIK59151.1"/>
    <property type="molecule type" value="Genomic_DNA"/>
</dbReference>
<dbReference type="HOGENOM" id="CLU_017584_0_5_1"/>
<evidence type="ECO:0000256" key="4">
    <source>
        <dbReference type="ARBA" id="ARBA00022679"/>
    </source>
</evidence>
<keyword evidence="3" id="KW-0032">Aminotransferase</keyword>
<dbReference type="GO" id="GO:0030170">
    <property type="term" value="F:pyridoxal phosphate binding"/>
    <property type="evidence" value="ECO:0007669"/>
    <property type="project" value="InterPro"/>
</dbReference>
<organism evidence="7 8">
    <name type="scientific">Collybiopsis luxurians FD-317 M1</name>
    <dbReference type="NCBI Taxonomy" id="944289"/>
    <lineage>
        <taxon>Eukaryota</taxon>
        <taxon>Fungi</taxon>
        <taxon>Dikarya</taxon>
        <taxon>Basidiomycota</taxon>
        <taxon>Agaricomycotina</taxon>
        <taxon>Agaricomycetes</taxon>
        <taxon>Agaricomycetidae</taxon>
        <taxon>Agaricales</taxon>
        <taxon>Marasmiineae</taxon>
        <taxon>Omphalotaceae</taxon>
        <taxon>Collybiopsis</taxon>
        <taxon>Collybiopsis luxurians</taxon>
    </lineage>
</organism>
<dbReference type="InterPro" id="IPR015421">
    <property type="entry name" value="PyrdxlP-dep_Trfase_major"/>
</dbReference>
<evidence type="ECO:0000256" key="1">
    <source>
        <dbReference type="ARBA" id="ARBA00001933"/>
    </source>
</evidence>
<dbReference type="InterPro" id="IPR050859">
    <property type="entry name" value="Class-I_PLP-dep_aminotransf"/>
</dbReference>
<dbReference type="Gene3D" id="3.40.640.10">
    <property type="entry name" value="Type I PLP-dependent aspartate aminotransferase-like (Major domain)"/>
    <property type="match status" value="1"/>
</dbReference>
<name>A0A0D0BUJ7_9AGAR</name>
<dbReference type="PANTHER" id="PTHR42790:SF1">
    <property type="entry name" value="AROMATIC AMINO ACID AMINOTRANSFERASE, HYPOTHETICAL (EUROFUNG)"/>
    <property type="match status" value="1"/>
</dbReference>
<evidence type="ECO:0000256" key="3">
    <source>
        <dbReference type="ARBA" id="ARBA00022576"/>
    </source>
</evidence>
<evidence type="ECO:0000256" key="2">
    <source>
        <dbReference type="ARBA" id="ARBA00007441"/>
    </source>
</evidence>
<comment type="cofactor">
    <cofactor evidence="1">
        <name>pyridoxal 5'-phosphate</name>
        <dbReference type="ChEBI" id="CHEBI:597326"/>
    </cofactor>
</comment>
<keyword evidence="4" id="KW-0808">Transferase</keyword>
<sequence>MSFDEKPGHAVDLSHHLSAVARARTVSPLTDFHKRYAGKPGVINLAGGVPSPVYFPWTSVSGEILVPDSFPLKVEDEKSSLSWLWKLDKERTASFTVHKYPQHPGDINMGTALQYGPATGLPQLQDILREFVGKVFQPAYGNWTTLMHAGNVDGWGKVVQTIVNPGEAIICSEWTYPSALASARPYNMKFIPITSDSEGIDSTLLRKTLAEWDEKSRGMRRPRCMYCVPVGENPTGITMSARRKKEIYKICVEYDIIIVEDCPYYFLQEGEYVPKSERGPEPEMNDETFIASLVPSYLKFDYQGRVIRLDTFSKTICPGAHLGWFTCNPMFAERLERMAEVSTHAPCGFTQIHVTSLLLEWQYKGYMRWLKALRLQYRQRRDYLLDCLAEEFHLQSSMSTQGYTAGALIYYASLKPKRSFVSLTEKNEAFSRPVFSFVPPTSGMFVWLKIHFEEHPSFAIVGYKALELKLWSELAEAGVVMAPGAVFAAIPVDDETVGDGHFRVSFSNSTPEEFKKVANIFAIVLQKFMRKQAD</sequence>
<dbReference type="Pfam" id="PF00155">
    <property type="entry name" value="Aminotran_1_2"/>
    <property type="match status" value="1"/>
</dbReference>
<dbReference type="PANTHER" id="PTHR42790">
    <property type="entry name" value="AMINOTRANSFERASE"/>
    <property type="match status" value="1"/>
</dbReference>
<dbReference type="InterPro" id="IPR004839">
    <property type="entry name" value="Aminotransferase_I/II_large"/>
</dbReference>
<dbReference type="OrthoDB" id="691673at2759"/>
<evidence type="ECO:0000259" key="6">
    <source>
        <dbReference type="Pfam" id="PF00155"/>
    </source>
</evidence>
<dbReference type="GO" id="GO:1901605">
    <property type="term" value="P:alpha-amino acid metabolic process"/>
    <property type="evidence" value="ECO:0007669"/>
    <property type="project" value="TreeGrafter"/>
</dbReference>
<evidence type="ECO:0000313" key="7">
    <source>
        <dbReference type="EMBL" id="KIK59151.1"/>
    </source>
</evidence>
<proteinExistence type="inferred from homology"/>
<dbReference type="GO" id="GO:0008483">
    <property type="term" value="F:transaminase activity"/>
    <property type="evidence" value="ECO:0007669"/>
    <property type="project" value="UniProtKB-KW"/>
</dbReference>
<reference evidence="7 8" key="1">
    <citation type="submission" date="2014-04" db="EMBL/GenBank/DDBJ databases">
        <title>Evolutionary Origins and Diversification of the Mycorrhizal Mutualists.</title>
        <authorList>
            <consortium name="DOE Joint Genome Institute"/>
            <consortium name="Mycorrhizal Genomics Consortium"/>
            <person name="Kohler A."/>
            <person name="Kuo A."/>
            <person name="Nagy L.G."/>
            <person name="Floudas D."/>
            <person name="Copeland A."/>
            <person name="Barry K.W."/>
            <person name="Cichocki N."/>
            <person name="Veneault-Fourrey C."/>
            <person name="LaButti K."/>
            <person name="Lindquist E.A."/>
            <person name="Lipzen A."/>
            <person name="Lundell T."/>
            <person name="Morin E."/>
            <person name="Murat C."/>
            <person name="Riley R."/>
            <person name="Ohm R."/>
            <person name="Sun H."/>
            <person name="Tunlid A."/>
            <person name="Henrissat B."/>
            <person name="Grigoriev I.V."/>
            <person name="Hibbett D.S."/>
            <person name="Martin F."/>
        </authorList>
    </citation>
    <scope>NUCLEOTIDE SEQUENCE [LARGE SCALE GENOMIC DNA]</scope>
    <source>
        <strain evidence="7 8">FD-317 M1</strain>
    </source>
</reference>
<protein>
    <recommendedName>
        <fullName evidence="6">Aminotransferase class I/classII large domain-containing protein</fullName>
    </recommendedName>
</protein>
<keyword evidence="5" id="KW-0663">Pyridoxal phosphate</keyword>
<dbReference type="Proteomes" id="UP000053593">
    <property type="component" value="Unassembled WGS sequence"/>
</dbReference>
<evidence type="ECO:0000313" key="8">
    <source>
        <dbReference type="Proteomes" id="UP000053593"/>
    </source>
</evidence>
<comment type="similarity">
    <text evidence="2">Belongs to the class-I pyridoxal-phosphate-dependent aminotransferase family.</text>
</comment>
<dbReference type="InterPro" id="IPR015424">
    <property type="entry name" value="PyrdxlP-dep_Trfase"/>
</dbReference>
<keyword evidence="8" id="KW-1185">Reference proteome</keyword>
<dbReference type="CDD" id="cd00609">
    <property type="entry name" value="AAT_like"/>
    <property type="match status" value="1"/>
</dbReference>
<gene>
    <name evidence="7" type="ORF">GYMLUDRAFT_44904</name>
</gene>
<feature type="domain" description="Aminotransferase class I/classII large" evidence="6">
    <location>
        <begin position="109"/>
        <end position="519"/>
    </location>
</feature>
<evidence type="ECO:0000256" key="5">
    <source>
        <dbReference type="ARBA" id="ARBA00022898"/>
    </source>
</evidence>
<accession>A0A0D0BUJ7</accession>
<dbReference type="SUPFAM" id="SSF53383">
    <property type="entry name" value="PLP-dependent transferases"/>
    <property type="match status" value="1"/>
</dbReference>
<dbReference type="AlphaFoldDB" id="A0A0D0BUJ7"/>